<sequence length="272" mass="30198">MRVSIKTGHNWISSAALDALREVEAGLRHELGLAAAEHGEDADVARARRLGREADDAEHREAAVLDLLELLLGVLLGRVVEAERVPAARALAEAEVAGHVGRVLELVHAVDFERGHERQDLVPAGVRDRVDGLERVHLAEGAVLAREVGDLREDPAQARELGDAAVHELGLAEDLERAVALVPLPPRARRVLREAERVEAHVAHQRAVEVRRRERERDRRVGAAARLLRRRGRRRLRRRLLLEDVAEVEGRGRRQREGDAGLGQHGDLRGTR</sequence>
<evidence type="ECO:0000313" key="2">
    <source>
        <dbReference type="EMBL" id="CAH0374241.1"/>
    </source>
</evidence>
<dbReference type="AlphaFoldDB" id="A0A8J2SNS3"/>
<comment type="caution">
    <text evidence="2">The sequence shown here is derived from an EMBL/GenBank/DDBJ whole genome shotgun (WGS) entry which is preliminary data.</text>
</comment>
<evidence type="ECO:0000313" key="3">
    <source>
        <dbReference type="Proteomes" id="UP000789595"/>
    </source>
</evidence>
<protein>
    <submittedName>
        <fullName evidence="2">Uncharacterized protein</fullName>
    </submittedName>
</protein>
<feature type="compositionally biased region" description="Basic and acidic residues" evidence="1">
    <location>
        <begin position="249"/>
        <end position="259"/>
    </location>
</feature>
<proteinExistence type="predicted"/>
<organism evidence="2 3">
    <name type="scientific">Pelagomonas calceolata</name>
    <dbReference type="NCBI Taxonomy" id="35677"/>
    <lineage>
        <taxon>Eukaryota</taxon>
        <taxon>Sar</taxon>
        <taxon>Stramenopiles</taxon>
        <taxon>Ochrophyta</taxon>
        <taxon>Pelagophyceae</taxon>
        <taxon>Pelagomonadales</taxon>
        <taxon>Pelagomonadaceae</taxon>
        <taxon>Pelagomonas</taxon>
    </lineage>
</organism>
<keyword evidence="3" id="KW-1185">Reference proteome</keyword>
<feature type="region of interest" description="Disordered" evidence="1">
    <location>
        <begin position="249"/>
        <end position="272"/>
    </location>
</feature>
<dbReference type="Proteomes" id="UP000789595">
    <property type="component" value="Unassembled WGS sequence"/>
</dbReference>
<dbReference type="EMBL" id="CAKKNE010000004">
    <property type="protein sequence ID" value="CAH0374241.1"/>
    <property type="molecule type" value="Genomic_DNA"/>
</dbReference>
<reference evidence="2" key="1">
    <citation type="submission" date="2021-11" db="EMBL/GenBank/DDBJ databases">
        <authorList>
            <consortium name="Genoscope - CEA"/>
            <person name="William W."/>
        </authorList>
    </citation>
    <scope>NUCLEOTIDE SEQUENCE</scope>
</reference>
<name>A0A8J2SNS3_9STRA</name>
<accession>A0A8J2SNS3</accession>
<evidence type="ECO:0000256" key="1">
    <source>
        <dbReference type="SAM" id="MobiDB-lite"/>
    </source>
</evidence>
<gene>
    <name evidence="2" type="ORF">PECAL_4P15130</name>
</gene>